<protein>
    <submittedName>
        <fullName evidence="1">Ovule protein</fullName>
    </submittedName>
</protein>
<name>A0A0N4X0K2_HAEPC</name>
<sequence>LNQSCTGICLMLSSNDTFVKESHFLSSCFHVSTAIHAMRSQYSGHCIIAPTM</sequence>
<organism evidence="1">
    <name type="scientific">Haemonchus placei</name>
    <name type="common">Barber's pole worm</name>
    <dbReference type="NCBI Taxonomy" id="6290"/>
    <lineage>
        <taxon>Eukaryota</taxon>
        <taxon>Metazoa</taxon>
        <taxon>Ecdysozoa</taxon>
        <taxon>Nematoda</taxon>
        <taxon>Chromadorea</taxon>
        <taxon>Rhabditida</taxon>
        <taxon>Rhabditina</taxon>
        <taxon>Rhabditomorpha</taxon>
        <taxon>Strongyloidea</taxon>
        <taxon>Trichostrongylidae</taxon>
        <taxon>Haemonchus</taxon>
    </lineage>
</organism>
<dbReference type="WBParaSite" id="HPLM_0001779101-mRNA-1">
    <property type="protein sequence ID" value="HPLM_0001779101-mRNA-1"/>
    <property type="gene ID" value="HPLM_0001779101"/>
</dbReference>
<proteinExistence type="predicted"/>
<accession>A0A0N4X0K2</accession>
<dbReference type="AlphaFoldDB" id="A0A0N4X0K2"/>
<reference evidence="1" key="1">
    <citation type="submission" date="2017-02" db="UniProtKB">
        <authorList>
            <consortium name="WormBaseParasite"/>
        </authorList>
    </citation>
    <scope>IDENTIFICATION</scope>
</reference>
<evidence type="ECO:0000313" key="1">
    <source>
        <dbReference type="WBParaSite" id="HPLM_0001779101-mRNA-1"/>
    </source>
</evidence>